<dbReference type="InterPro" id="IPR007394">
    <property type="entry name" value="UPF0122"/>
</dbReference>
<comment type="similarity">
    <text evidence="1 3">Belongs to the UPF0122 family.</text>
</comment>
<keyword evidence="4" id="KW-0238">DNA-binding</keyword>
<dbReference type="Proteomes" id="UP000515856">
    <property type="component" value="Chromosome"/>
</dbReference>
<dbReference type="GO" id="GO:0003677">
    <property type="term" value="F:DNA binding"/>
    <property type="evidence" value="ECO:0007669"/>
    <property type="project" value="UniProtKB-KW"/>
</dbReference>
<protein>
    <recommendedName>
        <fullName evidence="3">UPF0122 protein H9Q80_16510</fullName>
    </recommendedName>
</protein>
<comment type="function">
    <text evidence="2 3">Might take part in the signal recognition particle (SRP) pathway. This is inferred from the conservation of its genetic proximity to ftsY/ffh. May be a regulatory protein.</text>
</comment>
<dbReference type="InterPro" id="IPR054831">
    <property type="entry name" value="UPF0122_fam_protein"/>
</dbReference>
<organism evidence="4 5">
    <name type="scientific">[Eubacterium] hominis</name>
    <dbReference type="NCBI Taxonomy" id="2764325"/>
    <lineage>
        <taxon>Bacteria</taxon>
        <taxon>Bacillati</taxon>
        <taxon>Bacillota</taxon>
        <taxon>Erysipelotrichia</taxon>
        <taxon>Erysipelotrichales</taxon>
        <taxon>Erysipelotrichaceae</taxon>
        <taxon>Amedibacillus</taxon>
    </lineage>
</organism>
<accession>A0A7G9GLZ3</accession>
<sequence length="104" mass="12335">MIEQTEEMNALLDAYENLLTDKQKEIMSLYFKEDFSLSEISETLHISRAAVSDHVKRSEKILLDYEKKLHLVKNYETRRQIYDKIKTVGNDNVLSLIEELERIE</sequence>
<evidence type="ECO:0000256" key="2">
    <source>
        <dbReference type="ARBA" id="ARBA00024764"/>
    </source>
</evidence>
<evidence type="ECO:0000313" key="5">
    <source>
        <dbReference type="Proteomes" id="UP000515856"/>
    </source>
</evidence>
<reference evidence="4 5" key="1">
    <citation type="submission" date="2020-08" db="EMBL/GenBank/DDBJ databases">
        <authorList>
            <person name="Liu C."/>
            <person name="Sun Q."/>
        </authorList>
    </citation>
    <scope>NUCLEOTIDE SEQUENCE [LARGE SCALE GENOMIC DNA]</scope>
    <source>
        <strain evidence="4 5">NSJ-61</strain>
    </source>
</reference>
<proteinExistence type="inferred from homology"/>
<dbReference type="KEGG" id="ehn:H9Q80_16510"/>
<dbReference type="HAMAP" id="MF_00245">
    <property type="entry name" value="UPF0122"/>
    <property type="match status" value="1"/>
</dbReference>
<dbReference type="AlphaFoldDB" id="A0A7G9GLZ3"/>
<dbReference type="SUPFAM" id="SSF88659">
    <property type="entry name" value="Sigma3 and sigma4 domains of RNA polymerase sigma factors"/>
    <property type="match status" value="1"/>
</dbReference>
<dbReference type="NCBIfam" id="NF045758">
    <property type="entry name" value="YlxM"/>
    <property type="match status" value="1"/>
</dbReference>
<dbReference type="RefSeq" id="WP_117454614.1">
    <property type="nucleotide sequence ID" value="NZ_CP060636.1"/>
</dbReference>
<dbReference type="InterPro" id="IPR013324">
    <property type="entry name" value="RNA_pol_sigma_r3/r4-like"/>
</dbReference>
<dbReference type="EMBL" id="CP060636">
    <property type="protein sequence ID" value="QNM11825.1"/>
    <property type="molecule type" value="Genomic_DNA"/>
</dbReference>
<dbReference type="PANTHER" id="PTHR40083:SF1">
    <property type="entry name" value="UPF0122 PROTEIN YLXM"/>
    <property type="match status" value="1"/>
</dbReference>
<dbReference type="Pfam" id="PF04297">
    <property type="entry name" value="UPF0122"/>
    <property type="match status" value="1"/>
</dbReference>
<dbReference type="PANTHER" id="PTHR40083">
    <property type="entry name" value="UPF0122 PROTEIN CBO2450/CLC_2298"/>
    <property type="match status" value="1"/>
</dbReference>
<evidence type="ECO:0000313" key="4">
    <source>
        <dbReference type="EMBL" id="QNM11825.1"/>
    </source>
</evidence>
<gene>
    <name evidence="4" type="ORF">H9Q80_16510</name>
</gene>
<dbReference type="Gene3D" id="1.10.10.10">
    <property type="entry name" value="Winged helix-like DNA-binding domain superfamily/Winged helix DNA-binding domain"/>
    <property type="match status" value="1"/>
</dbReference>
<keyword evidence="5" id="KW-1185">Reference proteome</keyword>
<dbReference type="InterPro" id="IPR036388">
    <property type="entry name" value="WH-like_DNA-bd_sf"/>
</dbReference>
<evidence type="ECO:0000256" key="3">
    <source>
        <dbReference type="HAMAP-Rule" id="MF_00245"/>
    </source>
</evidence>
<name>A0A7G9GLZ3_9FIRM</name>
<evidence type="ECO:0000256" key="1">
    <source>
        <dbReference type="ARBA" id="ARBA00008720"/>
    </source>
</evidence>